<dbReference type="InterPro" id="IPR036179">
    <property type="entry name" value="Ig-like_dom_sf"/>
</dbReference>
<keyword evidence="5" id="KW-1185">Reference proteome</keyword>
<evidence type="ECO:0000313" key="5">
    <source>
        <dbReference type="Proteomes" id="UP001230051"/>
    </source>
</evidence>
<comment type="caution">
    <text evidence="4">The sequence shown here is derived from an EMBL/GenBank/DDBJ whole genome shotgun (WGS) entry which is preliminary data.</text>
</comment>
<keyword evidence="2" id="KW-0732">Signal</keyword>
<evidence type="ECO:0000313" key="4">
    <source>
        <dbReference type="EMBL" id="KAK1151813.1"/>
    </source>
</evidence>
<dbReference type="GO" id="GO:0042289">
    <property type="term" value="F:MHC class II protein binding"/>
    <property type="evidence" value="ECO:0007669"/>
    <property type="project" value="TreeGrafter"/>
</dbReference>
<dbReference type="GO" id="GO:0009897">
    <property type="term" value="C:external side of plasma membrane"/>
    <property type="evidence" value="ECO:0007669"/>
    <property type="project" value="TreeGrafter"/>
</dbReference>
<keyword evidence="1" id="KW-0812">Transmembrane</keyword>
<dbReference type="GO" id="GO:0042110">
    <property type="term" value="P:T cell activation"/>
    <property type="evidence" value="ECO:0007669"/>
    <property type="project" value="TreeGrafter"/>
</dbReference>
<keyword evidence="1" id="KW-1133">Transmembrane helix</keyword>
<evidence type="ECO:0000256" key="2">
    <source>
        <dbReference type="SAM" id="SignalP"/>
    </source>
</evidence>
<accession>A0AAD8CLH0</accession>
<dbReference type="Gene3D" id="2.60.40.10">
    <property type="entry name" value="Immunoglobulins"/>
    <property type="match status" value="1"/>
</dbReference>
<dbReference type="InterPro" id="IPR013783">
    <property type="entry name" value="Ig-like_fold"/>
</dbReference>
<dbReference type="EMBL" id="JAGXEW010000050">
    <property type="protein sequence ID" value="KAK1151813.1"/>
    <property type="molecule type" value="Genomic_DNA"/>
</dbReference>
<feature type="chain" id="PRO_5042204849" description="Immunoglobulin domain-containing protein" evidence="2">
    <location>
        <begin position="24"/>
        <end position="521"/>
    </location>
</feature>
<feature type="domain" description="Immunoglobulin" evidence="3">
    <location>
        <begin position="27"/>
        <end position="124"/>
    </location>
</feature>
<dbReference type="GO" id="GO:0045121">
    <property type="term" value="C:membrane raft"/>
    <property type="evidence" value="ECO:0007669"/>
    <property type="project" value="TreeGrafter"/>
</dbReference>
<name>A0AAD8CLH0_ACIOX</name>
<dbReference type="PANTHER" id="PTHR11422">
    <property type="entry name" value="T-CELL SURFACE GLYCOPROTEIN CD4"/>
    <property type="match status" value="1"/>
</dbReference>
<dbReference type="GO" id="GO:1990782">
    <property type="term" value="F:protein tyrosine kinase binding"/>
    <property type="evidence" value="ECO:0007669"/>
    <property type="project" value="TreeGrafter"/>
</dbReference>
<dbReference type="InterPro" id="IPR003599">
    <property type="entry name" value="Ig_sub"/>
</dbReference>
<dbReference type="GO" id="GO:0035723">
    <property type="term" value="P:interleukin-15-mediated signaling pathway"/>
    <property type="evidence" value="ECO:0007669"/>
    <property type="project" value="TreeGrafter"/>
</dbReference>
<gene>
    <name evidence="4" type="ORF">AOXY_G32149</name>
</gene>
<organism evidence="4 5">
    <name type="scientific">Acipenser oxyrinchus oxyrinchus</name>
    <dbReference type="NCBI Taxonomy" id="40147"/>
    <lineage>
        <taxon>Eukaryota</taxon>
        <taxon>Metazoa</taxon>
        <taxon>Chordata</taxon>
        <taxon>Craniata</taxon>
        <taxon>Vertebrata</taxon>
        <taxon>Euteleostomi</taxon>
        <taxon>Actinopterygii</taxon>
        <taxon>Chondrostei</taxon>
        <taxon>Acipenseriformes</taxon>
        <taxon>Acipenseridae</taxon>
        <taxon>Acipenser</taxon>
    </lineage>
</organism>
<feature type="domain" description="Immunoglobulin" evidence="3">
    <location>
        <begin position="222"/>
        <end position="326"/>
    </location>
</feature>
<dbReference type="Proteomes" id="UP001230051">
    <property type="component" value="Unassembled WGS sequence"/>
</dbReference>
<feature type="transmembrane region" description="Helical" evidence="1">
    <location>
        <begin position="430"/>
        <end position="452"/>
    </location>
</feature>
<dbReference type="SUPFAM" id="SSF48726">
    <property type="entry name" value="Immunoglobulin"/>
    <property type="match status" value="1"/>
</dbReference>
<evidence type="ECO:0000259" key="3">
    <source>
        <dbReference type="SMART" id="SM00409"/>
    </source>
</evidence>
<dbReference type="GO" id="GO:0070374">
    <property type="term" value="P:positive regulation of ERK1 and ERK2 cascade"/>
    <property type="evidence" value="ECO:0007669"/>
    <property type="project" value="TreeGrafter"/>
</dbReference>
<proteinExistence type="predicted"/>
<keyword evidence="1" id="KW-0472">Membrane</keyword>
<dbReference type="SMART" id="SM00409">
    <property type="entry name" value="IG"/>
    <property type="match status" value="3"/>
</dbReference>
<sequence>MDIFNRALLVILTACCDLTALKGVDWDECMVTHVGAPASLPCSDWSVAGTLQAHWLWKPLSGESWLPVVSASERLADKELSSSGKFSLTFITGFQDAGRYACQGRRQEGTSRPSGRVTLLIIVSVTGSPMPVPRDGTLRLSARVSDHTAKVSWISPKGNPLRSREDISGSILAKLPRVTWQEQGNYSCQVLVPGAPGRFVFNYTVTVRDSKLADFSMTYGLQRSGGAVAQSRVLIPCVTWPGADLILLYWKDPDAREMDRVFEFDLWRRDLVNRKQPRLQLAESDPARHGNYSFLLTPDLEDNGVYRCEVFRDSDVYIQSFSLTVLQVWAVNTSVGLKLNCLYRGPTRVTAGWTFQNRSLAVSSTGPGSLYTEIAVNRSHSAPWQGKEGNYSCTVTVAGQGRFSGVYALTLPPAAATDPLQHPAESSRTLLGFLGAALGALVLGAAGILLWCKRGTCQRHSGIRRHPAPPSAEQDNLYENLEELRKEVFTGSDPHSSVYMDLRPSERDVYNELDRYQTCPR</sequence>
<protein>
    <recommendedName>
        <fullName evidence="3">Immunoglobulin domain-containing protein</fullName>
    </recommendedName>
</protein>
<dbReference type="PANTHER" id="PTHR11422:SF3">
    <property type="entry name" value="G6F-LIKE PROTEIN"/>
    <property type="match status" value="1"/>
</dbReference>
<feature type="domain" description="Immunoglobulin" evidence="3">
    <location>
        <begin position="127"/>
        <end position="208"/>
    </location>
</feature>
<evidence type="ECO:0000256" key="1">
    <source>
        <dbReference type="SAM" id="Phobius"/>
    </source>
</evidence>
<reference evidence="4" key="1">
    <citation type="submission" date="2022-02" db="EMBL/GenBank/DDBJ databases">
        <title>Atlantic sturgeon de novo genome assembly.</title>
        <authorList>
            <person name="Stock M."/>
            <person name="Klopp C."/>
            <person name="Guiguen Y."/>
            <person name="Cabau C."/>
            <person name="Parinello H."/>
            <person name="Santidrian Yebra-Pimentel E."/>
            <person name="Kuhl H."/>
            <person name="Dirks R.P."/>
            <person name="Guessner J."/>
            <person name="Wuertz S."/>
            <person name="Du K."/>
            <person name="Schartl M."/>
        </authorList>
    </citation>
    <scope>NUCLEOTIDE SEQUENCE</scope>
    <source>
        <strain evidence="4">STURGEONOMICS-FGT-2020</strain>
        <tissue evidence="4">Whole blood</tissue>
    </source>
</reference>
<dbReference type="AlphaFoldDB" id="A0AAD8CLH0"/>
<feature type="signal peptide" evidence="2">
    <location>
        <begin position="1"/>
        <end position="23"/>
    </location>
</feature>